<dbReference type="Gene3D" id="3.30.300.20">
    <property type="match status" value="1"/>
</dbReference>
<dbReference type="Proteomes" id="UP000320762">
    <property type="component" value="Unassembled WGS sequence"/>
</dbReference>
<organism evidence="2 3">
    <name type="scientific">Schizophyllum amplum</name>
    <dbReference type="NCBI Taxonomy" id="97359"/>
    <lineage>
        <taxon>Eukaryota</taxon>
        <taxon>Fungi</taxon>
        <taxon>Dikarya</taxon>
        <taxon>Basidiomycota</taxon>
        <taxon>Agaricomycotina</taxon>
        <taxon>Agaricomycetes</taxon>
        <taxon>Agaricomycetidae</taxon>
        <taxon>Agaricales</taxon>
        <taxon>Schizophyllaceae</taxon>
        <taxon>Schizophyllum</taxon>
    </lineage>
</organism>
<dbReference type="GO" id="GO:0006979">
    <property type="term" value="P:response to oxidative stress"/>
    <property type="evidence" value="ECO:0007669"/>
    <property type="project" value="InterPro"/>
</dbReference>
<dbReference type="SUPFAM" id="SSF82784">
    <property type="entry name" value="OsmC-like"/>
    <property type="match status" value="1"/>
</dbReference>
<evidence type="ECO:0008006" key="4">
    <source>
        <dbReference type="Google" id="ProtNLM"/>
    </source>
</evidence>
<evidence type="ECO:0000256" key="1">
    <source>
        <dbReference type="ARBA" id="ARBA00007378"/>
    </source>
</evidence>
<dbReference type="InterPro" id="IPR036102">
    <property type="entry name" value="OsmC/Ohrsf"/>
</dbReference>
<proteinExistence type="inferred from homology"/>
<evidence type="ECO:0000313" key="3">
    <source>
        <dbReference type="Proteomes" id="UP000320762"/>
    </source>
</evidence>
<sequence>MLSRLALRSRPAPSLLKASHLRQSRSLVTLSPNVLYLSSAVAEQPGRAGVVKSNTDTPLELTFARPKTIGGKGKGTTPEQLLAMAMSTSFLDAMNIAASKQGKNGSLANARVHAAAFLGHADNGHDGFALSTNILVENVDDDEVILAARELCPFSKALSEGIEVKIMKKAKTSPEDGEEEVD</sequence>
<dbReference type="Pfam" id="PF02566">
    <property type="entry name" value="OsmC"/>
    <property type="match status" value="1"/>
</dbReference>
<protein>
    <recommendedName>
        <fullName evidence="4">OsmC/Ohr family</fullName>
    </recommendedName>
</protein>
<evidence type="ECO:0000313" key="2">
    <source>
        <dbReference type="EMBL" id="TRM70163.1"/>
    </source>
</evidence>
<dbReference type="OrthoDB" id="60422at2759"/>
<dbReference type="PANTHER" id="PTHR33797:SF2">
    <property type="entry name" value="ORGANIC HYDROPEROXIDE RESISTANCE PROTEIN-LIKE"/>
    <property type="match status" value="1"/>
</dbReference>
<dbReference type="Gene3D" id="2.20.25.10">
    <property type="match status" value="1"/>
</dbReference>
<dbReference type="AlphaFoldDB" id="A0A550CZF2"/>
<accession>A0A550CZF2</accession>
<dbReference type="InterPro" id="IPR019953">
    <property type="entry name" value="OHR"/>
</dbReference>
<keyword evidence="3" id="KW-1185">Reference proteome</keyword>
<gene>
    <name evidence="2" type="ORF">BD626DRAFT_24523</name>
</gene>
<dbReference type="InterPro" id="IPR003718">
    <property type="entry name" value="OsmC/Ohr_fam"/>
</dbReference>
<reference evidence="2 3" key="1">
    <citation type="journal article" date="2019" name="New Phytol.">
        <title>Comparative genomics reveals unique wood-decay strategies and fruiting body development in the Schizophyllaceae.</title>
        <authorList>
            <person name="Almasi E."/>
            <person name="Sahu N."/>
            <person name="Krizsan K."/>
            <person name="Balint B."/>
            <person name="Kovacs G.M."/>
            <person name="Kiss B."/>
            <person name="Cseklye J."/>
            <person name="Drula E."/>
            <person name="Henrissat B."/>
            <person name="Nagy I."/>
            <person name="Chovatia M."/>
            <person name="Adam C."/>
            <person name="LaButti K."/>
            <person name="Lipzen A."/>
            <person name="Riley R."/>
            <person name="Grigoriev I.V."/>
            <person name="Nagy L.G."/>
        </authorList>
    </citation>
    <scope>NUCLEOTIDE SEQUENCE [LARGE SCALE GENOMIC DNA]</scope>
    <source>
        <strain evidence="2 3">NL-1724</strain>
    </source>
</reference>
<name>A0A550CZF2_9AGAR</name>
<comment type="similarity">
    <text evidence="1">Belongs to the OsmC/Ohr family.</text>
</comment>
<comment type="caution">
    <text evidence="2">The sequence shown here is derived from an EMBL/GenBank/DDBJ whole genome shotgun (WGS) entry which is preliminary data.</text>
</comment>
<dbReference type="InterPro" id="IPR015946">
    <property type="entry name" value="KH_dom-like_a/b"/>
</dbReference>
<dbReference type="PANTHER" id="PTHR33797">
    <property type="entry name" value="ORGANIC HYDROPEROXIDE RESISTANCE PROTEIN-LIKE"/>
    <property type="match status" value="1"/>
</dbReference>
<dbReference type="EMBL" id="VDMD01000001">
    <property type="protein sequence ID" value="TRM70163.1"/>
    <property type="molecule type" value="Genomic_DNA"/>
</dbReference>